<feature type="transmembrane region" description="Helical" evidence="1">
    <location>
        <begin position="349"/>
        <end position="367"/>
    </location>
</feature>
<sequence length="372" mass="39734">MLLLALTVLLAGLVAPGGAARAHEVQPAIADLSTEGNTVHLDLRVNAEAMLAGIDLDGVEDTNQSAASNEYDALRLLSPDEIEARLMAVWDRLGQGIDLRADGNTVALGLDEIEASEIGDTSVGRPTRVLLSGTLPAGTESLTLTWGKGLGTLILRHVGVEDGYTGYLNGGDISPAIQLDGHAGQTGLSAFLEYIPVGFEHILPLGLDHILFVLGLFFLSPHIRPLLWQVSAFTLAHTVTLALGALGLVNVPASIIEPLIAASITFIAVENLFSTKLHRWRPLVVFCFGLLHGLGFASVLEQFGLPQDQFIPALLGFNLGVEFGQLTVIALAFLAVGAWFRRETWYRTAIAMPASAIIGVIGAYWFVERTFL</sequence>
<protein>
    <submittedName>
        <fullName evidence="3">HupE/UreJ family protein</fullName>
    </submittedName>
</protein>
<evidence type="ECO:0000256" key="2">
    <source>
        <dbReference type="SAM" id="SignalP"/>
    </source>
</evidence>
<organism evidence="3 4">
    <name type="scientific">Pseudooceanicola pacificus</name>
    <dbReference type="NCBI Taxonomy" id="2676438"/>
    <lineage>
        <taxon>Bacteria</taxon>
        <taxon>Pseudomonadati</taxon>
        <taxon>Pseudomonadota</taxon>
        <taxon>Alphaproteobacteria</taxon>
        <taxon>Rhodobacterales</taxon>
        <taxon>Paracoccaceae</taxon>
        <taxon>Pseudooceanicola</taxon>
    </lineage>
</organism>
<evidence type="ECO:0000313" key="4">
    <source>
        <dbReference type="Proteomes" id="UP000443843"/>
    </source>
</evidence>
<comment type="caution">
    <text evidence="3">The sequence shown here is derived from an EMBL/GenBank/DDBJ whole genome shotgun (WGS) entry which is preliminary data.</text>
</comment>
<feature type="transmembrane region" description="Helical" evidence="1">
    <location>
        <begin position="201"/>
        <end position="219"/>
    </location>
</feature>
<dbReference type="AlphaFoldDB" id="A0A844WBP8"/>
<proteinExistence type="predicted"/>
<feature type="transmembrane region" description="Helical" evidence="1">
    <location>
        <begin position="226"/>
        <end position="249"/>
    </location>
</feature>
<keyword evidence="1" id="KW-0472">Membrane</keyword>
<accession>A0A844WBP8</accession>
<reference evidence="3 4" key="1">
    <citation type="submission" date="2019-11" db="EMBL/GenBank/DDBJ databases">
        <title>Pseudooceanicola pacifica sp. nov., isolated from deep-sea sediment of the Pacific Ocean.</title>
        <authorList>
            <person name="Lyu L."/>
        </authorList>
    </citation>
    <scope>NUCLEOTIDE SEQUENCE [LARGE SCALE GENOMIC DNA]</scope>
    <source>
        <strain evidence="3 4">216_PA32_1</strain>
    </source>
</reference>
<name>A0A844WBP8_9RHOB</name>
<dbReference type="Proteomes" id="UP000443843">
    <property type="component" value="Unassembled WGS sequence"/>
</dbReference>
<feature type="transmembrane region" description="Helical" evidence="1">
    <location>
        <begin position="280"/>
        <end position="300"/>
    </location>
</feature>
<dbReference type="Pfam" id="PF13795">
    <property type="entry name" value="HupE_UreJ_2"/>
    <property type="match status" value="1"/>
</dbReference>
<dbReference type="EMBL" id="WNXQ01000002">
    <property type="protein sequence ID" value="MWB77422.1"/>
    <property type="molecule type" value="Genomic_DNA"/>
</dbReference>
<feature type="transmembrane region" description="Helical" evidence="1">
    <location>
        <begin position="320"/>
        <end position="340"/>
    </location>
</feature>
<keyword evidence="1" id="KW-0812">Transmembrane</keyword>
<feature type="signal peptide" evidence="2">
    <location>
        <begin position="1"/>
        <end position="19"/>
    </location>
</feature>
<evidence type="ECO:0000256" key="1">
    <source>
        <dbReference type="SAM" id="Phobius"/>
    </source>
</evidence>
<feature type="chain" id="PRO_5032984568" evidence="2">
    <location>
        <begin position="20"/>
        <end position="372"/>
    </location>
</feature>
<gene>
    <name evidence="3" type="ORF">GLS40_05240</name>
</gene>
<evidence type="ECO:0000313" key="3">
    <source>
        <dbReference type="EMBL" id="MWB77422.1"/>
    </source>
</evidence>
<keyword evidence="2" id="KW-0732">Signal</keyword>
<dbReference type="InterPro" id="IPR032809">
    <property type="entry name" value="Put_HupE_UreJ"/>
</dbReference>
<feature type="transmembrane region" description="Helical" evidence="1">
    <location>
        <begin position="255"/>
        <end position="273"/>
    </location>
</feature>
<keyword evidence="1" id="KW-1133">Transmembrane helix</keyword>
<keyword evidence="4" id="KW-1185">Reference proteome</keyword>